<dbReference type="AlphaFoldDB" id="A0A5C6QCC5"/>
<accession>A0A5C6QCC5</accession>
<dbReference type="GO" id="GO:0000160">
    <property type="term" value="P:phosphorelay signal transduction system"/>
    <property type="evidence" value="ECO:0007669"/>
    <property type="project" value="InterPro"/>
</dbReference>
<feature type="domain" description="OmpR/PhoB-type" evidence="3">
    <location>
        <begin position="10"/>
        <end position="108"/>
    </location>
</feature>
<feature type="DNA-binding region" description="OmpR/PhoB-type" evidence="2">
    <location>
        <begin position="10"/>
        <end position="108"/>
    </location>
</feature>
<dbReference type="SUPFAM" id="SSF46894">
    <property type="entry name" value="C-terminal effector domain of the bipartite response regulators"/>
    <property type="match status" value="1"/>
</dbReference>
<dbReference type="RefSeq" id="WP_146789525.1">
    <property type="nucleotide sequence ID" value="NZ_VOLT01000008.1"/>
</dbReference>
<dbReference type="GO" id="GO:0003677">
    <property type="term" value="F:DNA binding"/>
    <property type="evidence" value="ECO:0007669"/>
    <property type="project" value="UniProtKB-UniRule"/>
</dbReference>
<organism evidence="4 5">
    <name type="scientific">Colwellia demingiae</name>
    <dbReference type="NCBI Taxonomy" id="89401"/>
    <lineage>
        <taxon>Bacteria</taxon>
        <taxon>Pseudomonadati</taxon>
        <taxon>Pseudomonadota</taxon>
        <taxon>Gammaproteobacteria</taxon>
        <taxon>Alteromonadales</taxon>
        <taxon>Colwelliaceae</taxon>
        <taxon>Colwellia</taxon>
    </lineage>
</organism>
<dbReference type="EMBL" id="VOLT01000008">
    <property type="protein sequence ID" value="TWX66262.1"/>
    <property type="molecule type" value="Genomic_DNA"/>
</dbReference>
<proteinExistence type="predicted"/>
<dbReference type="CDD" id="cd00383">
    <property type="entry name" value="trans_reg_C"/>
    <property type="match status" value="1"/>
</dbReference>
<dbReference type="InterPro" id="IPR036388">
    <property type="entry name" value="WH-like_DNA-bd_sf"/>
</dbReference>
<dbReference type="InterPro" id="IPR016032">
    <property type="entry name" value="Sig_transdc_resp-reg_C-effctor"/>
</dbReference>
<dbReference type="GO" id="GO:0006355">
    <property type="term" value="P:regulation of DNA-templated transcription"/>
    <property type="evidence" value="ECO:0007669"/>
    <property type="project" value="InterPro"/>
</dbReference>
<evidence type="ECO:0000313" key="4">
    <source>
        <dbReference type="EMBL" id="TWX66262.1"/>
    </source>
</evidence>
<dbReference type="Gene3D" id="1.10.10.10">
    <property type="entry name" value="Winged helix-like DNA-binding domain superfamily/Winged helix DNA-binding domain"/>
    <property type="match status" value="1"/>
</dbReference>
<evidence type="ECO:0000259" key="3">
    <source>
        <dbReference type="PROSITE" id="PS51755"/>
    </source>
</evidence>
<dbReference type="InterPro" id="IPR001867">
    <property type="entry name" value="OmpR/PhoB-type_DNA-bd"/>
</dbReference>
<keyword evidence="1 2" id="KW-0238">DNA-binding</keyword>
<keyword evidence="5" id="KW-1185">Reference proteome</keyword>
<dbReference type="SMART" id="SM00862">
    <property type="entry name" value="Trans_reg_C"/>
    <property type="match status" value="1"/>
</dbReference>
<evidence type="ECO:0000256" key="1">
    <source>
        <dbReference type="ARBA" id="ARBA00023125"/>
    </source>
</evidence>
<comment type="caution">
    <text evidence="4">The sequence shown here is derived from an EMBL/GenBank/DDBJ whole genome shotgun (WGS) entry which is preliminary data.</text>
</comment>
<name>A0A5C6QCC5_9GAMM</name>
<dbReference type="Pfam" id="PF00486">
    <property type="entry name" value="Trans_reg_C"/>
    <property type="match status" value="1"/>
</dbReference>
<dbReference type="OrthoDB" id="6228686at2"/>
<gene>
    <name evidence="4" type="ORF">ESZ36_15410</name>
</gene>
<reference evidence="4 5" key="1">
    <citation type="submission" date="2019-07" db="EMBL/GenBank/DDBJ databases">
        <title>Genomes of sea-ice associated Colwellia species.</title>
        <authorList>
            <person name="Bowman J.P."/>
        </authorList>
    </citation>
    <scope>NUCLEOTIDE SEQUENCE [LARGE SCALE GENOMIC DNA]</scope>
    <source>
        <strain evidence="4 5">ACAM 459</strain>
    </source>
</reference>
<evidence type="ECO:0000313" key="5">
    <source>
        <dbReference type="Proteomes" id="UP000321822"/>
    </source>
</evidence>
<sequence>MLTTEKHVTPDKMLIAQVELNFLNRSVLFLGKSVTTTGLEFNLLAVLMNDAGSLVSREVIAQRIFQRKLDSCDKSINSHMANLRKKLLVISSRPVIKTVKGQGYIFLTSSFATPVNA</sequence>
<dbReference type="Proteomes" id="UP000321822">
    <property type="component" value="Unassembled WGS sequence"/>
</dbReference>
<evidence type="ECO:0000256" key="2">
    <source>
        <dbReference type="PROSITE-ProRule" id="PRU01091"/>
    </source>
</evidence>
<dbReference type="PROSITE" id="PS51755">
    <property type="entry name" value="OMPR_PHOB"/>
    <property type="match status" value="1"/>
</dbReference>
<protein>
    <submittedName>
        <fullName evidence="4">Winged helix-turn-helix transcriptional regulator</fullName>
    </submittedName>
</protein>